<dbReference type="STRING" id="1082931.KKY_2372"/>
<protein>
    <submittedName>
        <fullName evidence="3">Putative exported protein</fullName>
    </submittedName>
</protein>
<sequence length="322" mass="32726">MKSFVTLALGVSIATLSAAASAQEYPTQAIRMVVPFSAGGPADTIARVVSQKMGEILGQPIVIENRGGAGGVIGTDLVAKGAPDGYLIGMSSAGALAISASVQQTMPYDATTDFAPVTLLASVPELLVVNDGVEAETFDELLELARAEPGALNFASSGPGSMPHLAGELLNIAAEIEAVHVPYAGAAPAVTDLLGGQVQFMFADIPVLLPHVQEGTLRALAVGSAERTGTLPDVATTAELGMPDVTAENWYGIVAPPGTPEDVVATLNAAIVEALADEGVAETLGSQGANLIGSSPQEFGDYIASETEKWAEVVEVSGAMDQ</sequence>
<proteinExistence type="inferred from homology"/>
<dbReference type="PIRSF" id="PIRSF017082">
    <property type="entry name" value="YflP"/>
    <property type="match status" value="1"/>
</dbReference>
<dbReference type="PATRIC" id="fig|1082931.4.peg.2340"/>
<dbReference type="Proteomes" id="UP000008850">
    <property type="component" value="Chromosome"/>
</dbReference>
<dbReference type="Pfam" id="PF03401">
    <property type="entry name" value="TctC"/>
    <property type="match status" value="1"/>
</dbReference>
<dbReference type="RefSeq" id="WP_014131530.1">
    <property type="nucleotide sequence ID" value="NC_016078.1"/>
</dbReference>
<gene>
    <name evidence="3" type="ordered locus">KKY_2372</name>
</gene>
<reference evidence="3 4" key="1">
    <citation type="journal article" date="2012" name="J. Bacteriol.">
        <title>Complete genome sequence of Pelagibacterium halotolerans B2T.</title>
        <authorList>
            <person name="Huo Y.Y."/>
            <person name="Cheng H."/>
            <person name="Han X.F."/>
            <person name="Jiang X.W."/>
            <person name="Sun C."/>
            <person name="Zhang X.Q."/>
            <person name="Zhu X.F."/>
            <person name="Liu Y.F."/>
            <person name="Li P.F."/>
            <person name="Ni P.X."/>
            <person name="Wu M."/>
        </authorList>
    </citation>
    <scope>NUCLEOTIDE SEQUENCE [LARGE SCALE GENOMIC DNA]</scope>
    <source>
        <strain evidence="4">DSM 22347 / JCM 15775 / CGMCC 1.7692 / B2</strain>
    </source>
</reference>
<dbReference type="KEGG" id="phl:KKY_2372"/>
<organism evidence="3 4">
    <name type="scientific">Pelagibacterium halotolerans (strain DSM 22347 / JCM 15775 / CGMCC 1.7692 / B2)</name>
    <dbReference type="NCBI Taxonomy" id="1082931"/>
    <lineage>
        <taxon>Bacteria</taxon>
        <taxon>Pseudomonadati</taxon>
        <taxon>Pseudomonadota</taxon>
        <taxon>Alphaproteobacteria</taxon>
        <taxon>Hyphomicrobiales</taxon>
        <taxon>Devosiaceae</taxon>
        <taxon>Pelagibacterium</taxon>
    </lineage>
</organism>
<accession>G4R8D7</accession>
<dbReference type="PANTHER" id="PTHR42928">
    <property type="entry name" value="TRICARBOXYLATE-BINDING PROTEIN"/>
    <property type="match status" value="1"/>
</dbReference>
<dbReference type="SUPFAM" id="SSF53850">
    <property type="entry name" value="Periplasmic binding protein-like II"/>
    <property type="match status" value="1"/>
</dbReference>
<comment type="similarity">
    <text evidence="1">Belongs to the UPF0065 (bug) family.</text>
</comment>
<dbReference type="eggNOG" id="COG3181">
    <property type="taxonomic scope" value="Bacteria"/>
</dbReference>
<keyword evidence="2" id="KW-0732">Signal</keyword>
<evidence type="ECO:0000256" key="2">
    <source>
        <dbReference type="SAM" id="SignalP"/>
    </source>
</evidence>
<feature type="signal peptide" evidence="2">
    <location>
        <begin position="1"/>
        <end position="22"/>
    </location>
</feature>
<dbReference type="Gene3D" id="3.40.190.10">
    <property type="entry name" value="Periplasmic binding protein-like II"/>
    <property type="match status" value="1"/>
</dbReference>
<dbReference type="HOGENOM" id="CLU_045683_0_1_5"/>
<feature type="chain" id="PRO_5003467816" evidence="2">
    <location>
        <begin position="23"/>
        <end position="322"/>
    </location>
</feature>
<dbReference type="InterPro" id="IPR042100">
    <property type="entry name" value="Bug_dom1"/>
</dbReference>
<name>G4R8D7_PELHB</name>
<dbReference type="EMBL" id="CP003075">
    <property type="protein sequence ID" value="AEQ52381.1"/>
    <property type="molecule type" value="Genomic_DNA"/>
</dbReference>
<dbReference type="AlphaFoldDB" id="G4R8D7"/>
<dbReference type="InterPro" id="IPR005064">
    <property type="entry name" value="BUG"/>
</dbReference>
<dbReference type="CDD" id="cd13578">
    <property type="entry name" value="PBP2_Bug27"/>
    <property type="match status" value="1"/>
</dbReference>
<evidence type="ECO:0000313" key="3">
    <source>
        <dbReference type="EMBL" id="AEQ52381.1"/>
    </source>
</evidence>
<evidence type="ECO:0000313" key="4">
    <source>
        <dbReference type="Proteomes" id="UP000008850"/>
    </source>
</evidence>
<keyword evidence="4" id="KW-1185">Reference proteome</keyword>
<dbReference type="PANTHER" id="PTHR42928:SF5">
    <property type="entry name" value="BLR1237 PROTEIN"/>
    <property type="match status" value="1"/>
</dbReference>
<dbReference type="Gene3D" id="3.40.190.150">
    <property type="entry name" value="Bordetella uptake gene, domain 1"/>
    <property type="match status" value="1"/>
</dbReference>
<evidence type="ECO:0000256" key="1">
    <source>
        <dbReference type="ARBA" id="ARBA00006987"/>
    </source>
</evidence>